<dbReference type="InterPro" id="IPR010211">
    <property type="entry name" value="Redox-sen_tscrpt-act_SoxR"/>
</dbReference>
<dbReference type="GO" id="GO:0046872">
    <property type="term" value="F:metal ion binding"/>
    <property type="evidence" value="ECO:0007669"/>
    <property type="project" value="UniProtKB-KW"/>
</dbReference>
<evidence type="ECO:0000256" key="4">
    <source>
        <dbReference type="ARBA" id="ARBA00023014"/>
    </source>
</evidence>
<feature type="domain" description="HTH merR-type" evidence="9">
    <location>
        <begin position="32"/>
        <end position="100"/>
    </location>
</feature>
<dbReference type="HOGENOM" id="CLU_060077_5_1_5"/>
<gene>
    <name evidence="10" type="ordered locus">Rvan_0488</name>
</gene>
<dbReference type="STRING" id="648757.Rvan_0488"/>
<feature type="region of interest" description="Disordered" evidence="8">
    <location>
        <begin position="159"/>
        <end position="187"/>
    </location>
</feature>
<dbReference type="GO" id="GO:0003677">
    <property type="term" value="F:DNA binding"/>
    <property type="evidence" value="ECO:0007669"/>
    <property type="project" value="UniProtKB-KW"/>
</dbReference>
<evidence type="ECO:0000259" key="9">
    <source>
        <dbReference type="PROSITE" id="PS50937"/>
    </source>
</evidence>
<evidence type="ECO:0000256" key="2">
    <source>
        <dbReference type="ARBA" id="ARBA00022723"/>
    </source>
</evidence>
<dbReference type="SUPFAM" id="SSF46955">
    <property type="entry name" value="Putative DNA-binding domain"/>
    <property type="match status" value="1"/>
</dbReference>
<dbReference type="InterPro" id="IPR047057">
    <property type="entry name" value="MerR_fam"/>
</dbReference>
<dbReference type="InterPro" id="IPR000551">
    <property type="entry name" value="MerR-type_HTH_dom"/>
</dbReference>
<reference evidence="11" key="1">
    <citation type="journal article" date="2011" name="J. Bacteriol.">
        <title>Genome sequences of eight morphologically diverse alphaproteobacteria.</title>
        <authorList>
            <consortium name="US DOE Joint Genome Institute"/>
            <person name="Brown P.J."/>
            <person name="Kysela D.T."/>
            <person name="Buechlein A."/>
            <person name="Hemmerich C."/>
            <person name="Brun Y.V."/>
        </authorList>
    </citation>
    <scope>NUCLEOTIDE SEQUENCE [LARGE SCALE GENOMIC DNA]</scope>
    <source>
        <strain evidence="11">ATCC 17100 / ATH 3.1.1 / DSM 162 / LMG 4299</strain>
    </source>
</reference>
<evidence type="ECO:0000313" key="10">
    <source>
        <dbReference type="EMBL" id="ADP69770.1"/>
    </source>
</evidence>
<dbReference type="PANTHER" id="PTHR30204:SF0">
    <property type="entry name" value="REDOX-SENSITIVE TRANSCRIPTIONAL ACTIVATOR SOXR"/>
    <property type="match status" value="1"/>
</dbReference>
<evidence type="ECO:0000256" key="1">
    <source>
        <dbReference type="ARBA" id="ARBA00022714"/>
    </source>
</evidence>
<dbReference type="eggNOG" id="COG0789">
    <property type="taxonomic scope" value="Bacteria"/>
</dbReference>
<dbReference type="KEGG" id="rva:Rvan_0488"/>
<dbReference type="Proteomes" id="UP000001399">
    <property type="component" value="Chromosome"/>
</dbReference>
<keyword evidence="1" id="KW-0001">2Fe-2S</keyword>
<dbReference type="GO" id="GO:0006979">
    <property type="term" value="P:response to oxidative stress"/>
    <property type="evidence" value="ECO:0007669"/>
    <property type="project" value="InterPro"/>
</dbReference>
<dbReference type="Pfam" id="PF00376">
    <property type="entry name" value="MerR"/>
    <property type="match status" value="1"/>
</dbReference>
<dbReference type="EMBL" id="CP002292">
    <property type="protein sequence ID" value="ADP69770.1"/>
    <property type="molecule type" value="Genomic_DNA"/>
</dbReference>
<evidence type="ECO:0000256" key="7">
    <source>
        <dbReference type="ARBA" id="ARBA00023163"/>
    </source>
</evidence>
<protein>
    <submittedName>
        <fullName evidence="10">Transcriptional regulator, MerR family</fullName>
    </submittedName>
</protein>
<sequence length="187" mass="20930">MGVRALSRRNVASAKAVIEREAMETDDDIKITLSVGEVAKRAGVAVSTLHFYESKGLIEGWRTDGNQRRYHRSVLRRVAIIRVAQRAGIPLQVVREALRDFPHDRPPDVEDWKNFSTAWRDMLDERIAALTELREHLINCIGCGCLSLEECPLRNPGDELGHEGAGPRRLASIVGEARSQEGQPEPE</sequence>
<dbReference type="PRINTS" id="PR00040">
    <property type="entry name" value="HTHMERR"/>
</dbReference>
<dbReference type="PANTHER" id="PTHR30204">
    <property type="entry name" value="REDOX-CYCLING DRUG-SENSING TRANSCRIPTIONAL ACTIVATOR SOXR"/>
    <property type="match status" value="1"/>
</dbReference>
<keyword evidence="11" id="KW-1185">Reference proteome</keyword>
<dbReference type="NCBIfam" id="TIGR01950">
    <property type="entry name" value="SoxR"/>
    <property type="match status" value="1"/>
</dbReference>
<dbReference type="Gene3D" id="1.10.1660.10">
    <property type="match status" value="1"/>
</dbReference>
<dbReference type="GO" id="GO:0051537">
    <property type="term" value="F:2 iron, 2 sulfur cluster binding"/>
    <property type="evidence" value="ECO:0007669"/>
    <property type="project" value="UniProtKB-KW"/>
</dbReference>
<proteinExistence type="predicted"/>
<name>E3HYM9_RHOVT</name>
<dbReference type="CDD" id="cd01110">
    <property type="entry name" value="HTH_SoxR"/>
    <property type="match status" value="1"/>
</dbReference>
<dbReference type="SMART" id="SM00422">
    <property type="entry name" value="HTH_MERR"/>
    <property type="match status" value="1"/>
</dbReference>
<accession>E3HYM9</accession>
<dbReference type="InterPro" id="IPR009061">
    <property type="entry name" value="DNA-bd_dom_put_sf"/>
</dbReference>
<evidence type="ECO:0000256" key="6">
    <source>
        <dbReference type="ARBA" id="ARBA00023125"/>
    </source>
</evidence>
<dbReference type="Pfam" id="PF09278">
    <property type="entry name" value="MerR-DNA-bind"/>
    <property type="match status" value="1"/>
</dbReference>
<dbReference type="AlphaFoldDB" id="E3HYM9"/>
<evidence type="ECO:0000256" key="5">
    <source>
        <dbReference type="ARBA" id="ARBA00023015"/>
    </source>
</evidence>
<keyword evidence="3" id="KW-0408">Iron</keyword>
<dbReference type="PROSITE" id="PS00552">
    <property type="entry name" value="HTH_MERR_1"/>
    <property type="match status" value="1"/>
</dbReference>
<keyword evidence="7" id="KW-0804">Transcription</keyword>
<keyword evidence="6" id="KW-0238">DNA-binding</keyword>
<keyword evidence="5" id="KW-0805">Transcription regulation</keyword>
<dbReference type="PROSITE" id="PS50937">
    <property type="entry name" value="HTH_MERR_2"/>
    <property type="match status" value="1"/>
</dbReference>
<organism evidence="10 11">
    <name type="scientific">Rhodomicrobium vannielii (strain ATCC 17100 / DSM 162 / LMG 4299 / NCIMB 10020 / ATH 3.1.1)</name>
    <dbReference type="NCBI Taxonomy" id="648757"/>
    <lineage>
        <taxon>Bacteria</taxon>
        <taxon>Pseudomonadati</taxon>
        <taxon>Pseudomonadota</taxon>
        <taxon>Alphaproteobacteria</taxon>
        <taxon>Hyphomicrobiales</taxon>
        <taxon>Hyphomicrobiaceae</taxon>
        <taxon>Rhodomicrobium</taxon>
    </lineage>
</organism>
<evidence type="ECO:0000313" key="11">
    <source>
        <dbReference type="Proteomes" id="UP000001399"/>
    </source>
</evidence>
<evidence type="ECO:0000256" key="8">
    <source>
        <dbReference type="SAM" id="MobiDB-lite"/>
    </source>
</evidence>
<dbReference type="InterPro" id="IPR015358">
    <property type="entry name" value="Tscrpt_reg_MerR_DNA-bd"/>
</dbReference>
<keyword evidence="4" id="KW-0411">Iron-sulfur</keyword>
<keyword evidence="2" id="KW-0479">Metal-binding</keyword>
<evidence type="ECO:0000256" key="3">
    <source>
        <dbReference type="ARBA" id="ARBA00023004"/>
    </source>
</evidence>
<dbReference type="GO" id="GO:0003700">
    <property type="term" value="F:DNA-binding transcription factor activity"/>
    <property type="evidence" value="ECO:0007669"/>
    <property type="project" value="InterPro"/>
</dbReference>